<dbReference type="Gene3D" id="3.60.15.10">
    <property type="entry name" value="Ribonuclease Z/Hydroxyacylglutathione hydrolase-like"/>
    <property type="match status" value="1"/>
</dbReference>
<dbReference type="OrthoDB" id="9804951at2"/>
<feature type="domain" description="Metallo-beta-lactamase" evidence="1">
    <location>
        <begin position="24"/>
        <end position="194"/>
    </location>
</feature>
<dbReference type="InterPro" id="IPR050855">
    <property type="entry name" value="NDM-1-like"/>
</dbReference>
<proteinExistence type="predicted"/>
<dbReference type="PANTHER" id="PTHR42951">
    <property type="entry name" value="METALLO-BETA-LACTAMASE DOMAIN-CONTAINING"/>
    <property type="match status" value="1"/>
</dbReference>
<keyword evidence="3" id="KW-1185">Reference proteome</keyword>
<dbReference type="Proteomes" id="UP000061457">
    <property type="component" value="Chromosome II"/>
</dbReference>
<dbReference type="AlphaFoldDB" id="A0A0S2K8X1"/>
<dbReference type="InterPro" id="IPR036866">
    <property type="entry name" value="RibonucZ/Hydroxyglut_hydro"/>
</dbReference>
<organism evidence="2 3">
    <name type="scientific">Pseudoalteromonas phenolica</name>
    <dbReference type="NCBI Taxonomy" id="161398"/>
    <lineage>
        <taxon>Bacteria</taxon>
        <taxon>Pseudomonadati</taxon>
        <taxon>Pseudomonadota</taxon>
        <taxon>Gammaproteobacteria</taxon>
        <taxon>Alteromonadales</taxon>
        <taxon>Pseudoalteromonadaceae</taxon>
        <taxon>Pseudoalteromonas</taxon>
    </lineage>
</organism>
<evidence type="ECO:0000259" key="1">
    <source>
        <dbReference type="SMART" id="SM00849"/>
    </source>
</evidence>
<dbReference type="RefSeq" id="WP_058032287.1">
    <property type="nucleotide sequence ID" value="NZ_CP013188.1"/>
</dbReference>
<protein>
    <recommendedName>
        <fullName evidence="1">Metallo-beta-lactamase domain-containing protein</fullName>
    </recommendedName>
</protein>
<gene>
    <name evidence="2" type="ORF">PP2015_3963</name>
</gene>
<dbReference type="PANTHER" id="PTHR42951:SF14">
    <property type="entry name" value="METALLO-BETA-LACTAMASE SUPERFAMILY PROTEIN"/>
    <property type="match status" value="1"/>
</dbReference>
<reference evidence="3" key="1">
    <citation type="submission" date="2015-11" db="EMBL/GenBank/DDBJ databases">
        <authorList>
            <person name="Kim K.M."/>
        </authorList>
    </citation>
    <scope>NUCLEOTIDE SEQUENCE [LARGE SCALE GENOMIC DNA]</scope>
    <source>
        <strain evidence="3">KCTC 12086</strain>
    </source>
</reference>
<name>A0A0S2K8X1_9GAMM</name>
<dbReference type="KEGG" id="pphe:PP2015_3963"/>
<dbReference type="EMBL" id="CP013188">
    <property type="protein sequence ID" value="ALO44431.1"/>
    <property type="molecule type" value="Genomic_DNA"/>
</dbReference>
<evidence type="ECO:0000313" key="2">
    <source>
        <dbReference type="EMBL" id="ALO44431.1"/>
    </source>
</evidence>
<dbReference type="SMART" id="SM00849">
    <property type="entry name" value="Lactamase_B"/>
    <property type="match status" value="1"/>
</dbReference>
<accession>A0A0S2K8X1</accession>
<evidence type="ECO:0000313" key="3">
    <source>
        <dbReference type="Proteomes" id="UP000061457"/>
    </source>
</evidence>
<dbReference type="PATRIC" id="fig|161398.10.peg.4059"/>
<sequence length="249" mass="28288">MKKIKITEGLYQFQFPPFENQHFGFNIYALINGQEALLIDTAFEQHAKQVRENLKKEGIEITKVVFSHFHPDHISGLPELNSPILYGNGLYKASLNKYTPIEKHHFFDGMNTLTERSQLTFGSFNLTFKLVQGHVICGMFTIINNQFVHVADDLMTSNEGAPLLPSVHVDNAKKHFDSLELLKRYASCTLLLSHGNALSGESEILSAISDRQSYLEAITNSSQPISIDAALQDTRCDFLHKEWHKYVYL</sequence>
<dbReference type="STRING" id="161398.PP2015_3963"/>
<dbReference type="Pfam" id="PF00753">
    <property type="entry name" value="Lactamase_B"/>
    <property type="match status" value="1"/>
</dbReference>
<dbReference type="InterPro" id="IPR001279">
    <property type="entry name" value="Metallo-B-lactamas"/>
</dbReference>
<dbReference type="SUPFAM" id="SSF56281">
    <property type="entry name" value="Metallo-hydrolase/oxidoreductase"/>
    <property type="match status" value="1"/>
</dbReference>